<evidence type="ECO:0000313" key="2">
    <source>
        <dbReference type="Proteomes" id="UP001367508"/>
    </source>
</evidence>
<gene>
    <name evidence="1" type="ORF">VNO77_42146</name>
</gene>
<sequence length="100" mass="11355">MNGTCIHNFLKREDRRGKRGRLGGFTVELEGDDVVYEEEVDEEASEVRQKREIWAARGGWKEAWGGHGGCGMGDERGKVLLYSKDERVAGRRLGLEMELE</sequence>
<keyword evidence="2" id="KW-1185">Reference proteome</keyword>
<dbReference type="Proteomes" id="UP001367508">
    <property type="component" value="Unassembled WGS sequence"/>
</dbReference>
<dbReference type="EMBL" id="JAYMYQ010000010">
    <property type="protein sequence ID" value="KAK7308534.1"/>
    <property type="molecule type" value="Genomic_DNA"/>
</dbReference>
<evidence type="ECO:0000313" key="1">
    <source>
        <dbReference type="EMBL" id="KAK7308534.1"/>
    </source>
</evidence>
<dbReference type="AlphaFoldDB" id="A0AAN9K1T8"/>
<proteinExistence type="predicted"/>
<accession>A0AAN9K1T8</accession>
<protein>
    <submittedName>
        <fullName evidence="1">Uncharacterized protein</fullName>
    </submittedName>
</protein>
<comment type="caution">
    <text evidence="1">The sequence shown here is derived from an EMBL/GenBank/DDBJ whole genome shotgun (WGS) entry which is preliminary data.</text>
</comment>
<reference evidence="1 2" key="1">
    <citation type="submission" date="2024-01" db="EMBL/GenBank/DDBJ databases">
        <title>The genomes of 5 underutilized Papilionoideae crops provide insights into root nodulation and disease resistanc.</title>
        <authorList>
            <person name="Jiang F."/>
        </authorList>
    </citation>
    <scope>NUCLEOTIDE SEQUENCE [LARGE SCALE GENOMIC DNA]</scope>
    <source>
        <strain evidence="1">LVBAO_FW01</strain>
        <tissue evidence="1">Leaves</tissue>
    </source>
</reference>
<organism evidence="1 2">
    <name type="scientific">Canavalia gladiata</name>
    <name type="common">Sword bean</name>
    <name type="synonym">Dolichos gladiatus</name>
    <dbReference type="NCBI Taxonomy" id="3824"/>
    <lineage>
        <taxon>Eukaryota</taxon>
        <taxon>Viridiplantae</taxon>
        <taxon>Streptophyta</taxon>
        <taxon>Embryophyta</taxon>
        <taxon>Tracheophyta</taxon>
        <taxon>Spermatophyta</taxon>
        <taxon>Magnoliopsida</taxon>
        <taxon>eudicotyledons</taxon>
        <taxon>Gunneridae</taxon>
        <taxon>Pentapetalae</taxon>
        <taxon>rosids</taxon>
        <taxon>fabids</taxon>
        <taxon>Fabales</taxon>
        <taxon>Fabaceae</taxon>
        <taxon>Papilionoideae</taxon>
        <taxon>50 kb inversion clade</taxon>
        <taxon>NPAAA clade</taxon>
        <taxon>indigoferoid/millettioid clade</taxon>
        <taxon>Phaseoleae</taxon>
        <taxon>Canavalia</taxon>
    </lineage>
</organism>
<name>A0AAN9K1T8_CANGL</name>